<evidence type="ECO:0000313" key="3">
    <source>
        <dbReference type="EMBL" id="MCD1654440.1"/>
    </source>
</evidence>
<dbReference type="Pfam" id="PF03524">
    <property type="entry name" value="CagX"/>
    <property type="match status" value="1"/>
</dbReference>
<dbReference type="InterPro" id="IPR038161">
    <property type="entry name" value="VirB9/CagX/TrbG_C_sf"/>
</dbReference>
<dbReference type="CDD" id="cd06911">
    <property type="entry name" value="VirB9_CagX_TrbG"/>
    <property type="match status" value="1"/>
</dbReference>
<dbReference type="AlphaFoldDB" id="A0AAE3EK60"/>
<gene>
    <name evidence="3" type="ORF">K7J14_06945</name>
    <name evidence="4" type="ORF">K7J14_16050</name>
</gene>
<comment type="similarity">
    <text evidence="1">Belongs to the TrbG/VirB9 family.</text>
</comment>
<sequence length="326" mass="37829">MYKRHEIRAIFLLAISIILGVSCKTMDMEPRNEVVKDKLVEMEEKSEEEVAVEELKASIDVQNQIVYVDRPVYIPTPEPAVKRTTGLDSVKQSTEEGTIKPTEYSHAARIYDYDPDQVYEVYCQILRTTDIHLQPGEIVIDSPFVSDTERWIIGAGVNQQNNVVVQHIYVKPKQAGLDATLIINTNMRVYHVVLRSYSNVYMPIVKWKYHNQGMPQIFAKDITKEIQVATEMDTIDPRFLSFDYKITFNVFKKPRWIPTRVYDDGKKTYITFGEEVLQMELPGIFENKADVVNYRPQGNLIVIDKLIERVTVKYKKERITIEKKKG</sequence>
<name>A0AAE3EK60_9SPIR</name>
<reference evidence="4" key="1">
    <citation type="submission" date="2021-08" db="EMBL/GenBank/DDBJ databases">
        <title>Comparative analyses of Brucepasteria parasyntrophica and Teretinema zuelzerae.</title>
        <authorList>
            <person name="Song Y."/>
            <person name="Brune A."/>
        </authorList>
    </citation>
    <scope>NUCLEOTIDE SEQUENCE</scope>
    <source>
        <strain evidence="4">DSM 1903</strain>
    </source>
</reference>
<dbReference type="InterPro" id="IPR033645">
    <property type="entry name" value="VirB9/CagX/TrbG_C"/>
</dbReference>
<dbReference type="Gene3D" id="2.60.40.2500">
    <property type="match status" value="1"/>
</dbReference>
<dbReference type="InterPro" id="IPR010258">
    <property type="entry name" value="Conjugal_tfr_TrbG/VirB9/CagX"/>
</dbReference>
<organism evidence="4 5">
    <name type="scientific">Teretinema zuelzerae</name>
    <dbReference type="NCBI Taxonomy" id="156"/>
    <lineage>
        <taxon>Bacteria</taxon>
        <taxon>Pseudomonadati</taxon>
        <taxon>Spirochaetota</taxon>
        <taxon>Spirochaetia</taxon>
        <taxon>Spirochaetales</taxon>
        <taxon>Treponemataceae</taxon>
        <taxon>Teretinema</taxon>
    </lineage>
</organism>
<keyword evidence="5" id="KW-1185">Reference proteome</keyword>
<accession>A0AAE3EK60</accession>
<dbReference type="PROSITE" id="PS51257">
    <property type="entry name" value="PROKAR_LIPOPROTEIN"/>
    <property type="match status" value="1"/>
</dbReference>
<protein>
    <submittedName>
        <fullName evidence="4">TrbG/VirB9 family P-type conjugative transfer protein</fullName>
    </submittedName>
</protein>
<dbReference type="RefSeq" id="WP_230754678.1">
    <property type="nucleotide sequence ID" value="NZ_JAINWA010000001.1"/>
</dbReference>
<evidence type="ECO:0000256" key="1">
    <source>
        <dbReference type="ARBA" id="ARBA00006135"/>
    </source>
</evidence>
<proteinExistence type="inferred from homology"/>
<dbReference type="EMBL" id="JAINWA010000001">
    <property type="protein sequence ID" value="MCD1654440.1"/>
    <property type="molecule type" value="Genomic_DNA"/>
</dbReference>
<dbReference type="EMBL" id="JAINWA010000003">
    <property type="protein sequence ID" value="MCD1656207.1"/>
    <property type="molecule type" value="Genomic_DNA"/>
</dbReference>
<comment type="caution">
    <text evidence="4">The sequence shown here is derived from an EMBL/GenBank/DDBJ whole genome shotgun (WGS) entry which is preliminary data.</text>
</comment>
<evidence type="ECO:0000313" key="4">
    <source>
        <dbReference type="EMBL" id="MCD1656207.1"/>
    </source>
</evidence>
<dbReference type="Proteomes" id="UP001198163">
    <property type="component" value="Unassembled WGS sequence"/>
</dbReference>
<evidence type="ECO:0000256" key="2">
    <source>
        <dbReference type="ARBA" id="ARBA00022729"/>
    </source>
</evidence>
<keyword evidence="2" id="KW-0732">Signal</keyword>
<evidence type="ECO:0000313" key="5">
    <source>
        <dbReference type="Proteomes" id="UP001198163"/>
    </source>
</evidence>